<feature type="compositionally biased region" description="Polar residues" evidence="9">
    <location>
        <begin position="74"/>
        <end position="95"/>
    </location>
</feature>
<dbReference type="Pfam" id="PF03062">
    <property type="entry name" value="MBOAT"/>
    <property type="match status" value="1"/>
</dbReference>
<reference evidence="11 12" key="1">
    <citation type="journal article" date="2024" name="bioRxiv">
        <title>A reference genome for Trichogramma kaykai: A tiny desert-dwelling parasitoid wasp with competing sex-ratio distorters.</title>
        <authorList>
            <person name="Culotta J."/>
            <person name="Lindsey A.R."/>
        </authorList>
    </citation>
    <scope>NUCLEOTIDE SEQUENCE [LARGE SCALE GENOMIC DNA]</scope>
    <source>
        <strain evidence="11 12">KSX58</strain>
    </source>
</reference>
<feature type="transmembrane region" description="Helical" evidence="10">
    <location>
        <begin position="588"/>
        <end position="606"/>
    </location>
</feature>
<keyword evidence="4 10" id="KW-0812">Transmembrane</keyword>
<keyword evidence="12" id="KW-1185">Reference proteome</keyword>
<evidence type="ECO:0000256" key="3">
    <source>
        <dbReference type="ARBA" id="ARBA00022679"/>
    </source>
</evidence>
<keyword evidence="6 10" id="KW-1133">Transmembrane helix</keyword>
<accession>A0ABD2XHN4</accession>
<evidence type="ECO:0000256" key="4">
    <source>
        <dbReference type="ARBA" id="ARBA00022692"/>
    </source>
</evidence>
<comment type="subcellular location">
    <subcellularLocation>
        <location evidence="1">Endoplasmic reticulum membrane</location>
        <topology evidence="1">Multi-pass membrane protein</topology>
    </subcellularLocation>
</comment>
<proteinExistence type="inferred from homology"/>
<keyword evidence="8" id="KW-0012">Acyltransferase</keyword>
<evidence type="ECO:0000256" key="8">
    <source>
        <dbReference type="ARBA" id="ARBA00023315"/>
    </source>
</evidence>
<dbReference type="GO" id="GO:0008374">
    <property type="term" value="F:O-acyltransferase activity"/>
    <property type="evidence" value="ECO:0007669"/>
    <property type="project" value="UniProtKB-ARBA"/>
</dbReference>
<keyword evidence="5" id="KW-0256">Endoplasmic reticulum</keyword>
<evidence type="ECO:0000313" key="12">
    <source>
        <dbReference type="Proteomes" id="UP001627154"/>
    </source>
</evidence>
<dbReference type="PANTHER" id="PTHR10408:SF8">
    <property type="entry name" value="O-ACYLTRANSFERASE"/>
    <property type="match status" value="1"/>
</dbReference>
<keyword evidence="3" id="KW-0808">Transferase</keyword>
<evidence type="ECO:0000256" key="7">
    <source>
        <dbReference type="ARBA" id="ARBA00023136"/>
    </source>
</evidence>
<protein>
    <recommendedName>
        <fullName evidence="13">O-acyltransferase</fullName>
    </recommendedName>
</protein>
<evidence type="ECO:0000256" key="6">
    <source>
        <dbReference type="ARBA" id="ARBA00022989"/>
    </source>
</evidence>
<evidence type="ECO:0000256" key="9">
    <source>
        <dbReference type="SAM" id="MobiDB-lite"/>
    </source>
</evidence>
<dbReference type="InterPro" id="IPR004299">
    <property type="entry name" value="MBOAT_fam"/>
</dbReference>
<dbReference type="AlphaFoldDB" id="A0ABD2XHN4"/>
<feature type="transmembrane region" description="Helical" evidence="10">
    <location>
        <begin position="449"/>
        <end position="473"/>
    </location>
</feature>
<comment type="caution">
    <text evidence="11">The sequence shown here is derived from an EMBL/GenBank/DDBJ whole genome shotgun (WGS) entry which is preliminary data.</text>
</comment>
<keyword evidence="7 10" id="KW-0472">Membrane</keyword>
<dbReference type="Proteomes" id="UP001627154">
    <property type="component" value="Unassembled WGS sequence"/>
</dbReference>
<name>A0ABD2XHN4_9HYME</name>
<dbReference type="GO" id="GO:0005789">
    <property type="term" value="C:endoplasmic reticulum membrane"/>
    <property type="evidence" value="ECO:0007669"/>
    <property type="project" value="UniProtKB-SubCell"/>
</dbReference>
<evidence type="ECO:0000256" key="10">
    <source>
        <dbReference type="SAM" id="Phobius"/>
    </source>
</evidence>
<comment type="similarity">
    <text evidence="2">Belongs to the membrane-bound acyltransferase family. Sterol o-acyltransferase subfamily.</text>
</comment>
<evidence type="ECO:0000256" key="5">
    <source>
        <dbReference type="ARBA" id="ARBA00022824"/>
    </source>
</evidence>
<dbReference type="InterPro" id="IPR014371">
    <property type="entry name" value="Oat_ACAT_DAG_ARE"/>
</dbReference>
<evidence type="ECO:0000313" key="11">
    <source>
        <dbReference type="EMBL" id="KAL3404523.1"/>
    </source>
</evidence>
<evidence type="ECO:0008006" key="13">
    <source>
        <dbReference type="Google" id="ProtNLM"/>
    </source>
</evidence>
<evidence type="ECO:0000256" key="1">
    <source>
        <dbReference type="ARBA" id="ARBA00004477"/>
    </source>
</evidence>
<dbReference type="PANTHER" id="PTHR10408">
    <property type="entry name" value="STEROL O-ACYLTRANSFERASE"/>
    <property type="match status" value="1"/>
</dbReference>
<feature type="region of interest" description="Disordered" evidence="9">
    <location>
        <begin position="73"/>
        <end position="107"/>
    </location>
</feature>
<feature type="transmembrane region" description="Helical" evidence="10">
    <location>
        <begin position="263"/>
        <end position="280"/>
    </location>
</feature>
<organism evidence="11 12">
    <name type="scientific">Trichogramma kaykai</name>
    <dbReference type="NCBI Taxonomy" id="54128"/>
    <lineage>
        <taxon>Eukaryota</taxon>
        <taxon>Metazoa</taxon>
        <taxon>Ecdysozoa</taxon>
        <taxon>Arthropoda</taxon>
        <taxon>Hexapoda</taxon>
        <taxon>Insecta</taxon>
        <taxon>Pterygota</taxon>
        <taxon>Neoptera</taxon>
        <taxon>Endopterygota</taxon>
        <taxon>Hymenoptera</taxon>
        <taxon>Apocrita</taxon>
        <taxon>Proctotrupomorpha</taxon>
        <taxon>Chalcidoidea</taxon>
        <taxon>Trichogrammatidae</taxon>
        <taxon>Trichogramma</taxon>
    </lineage>
</organism>
<feature type="transmembrane region" description="Helical" evidence="10">
    <location>
        <begin position="410"/>
        <end position="429"/>
    </location>
</feature>
<gene>
    <name evidence="11" type="ORF">TKK_002985</name>
</gene>
<evidence type="ECO:0000256" key="2">
    <source>
        <dbReference type="ARBA" id="ARBA00009010"/>
    </source>
</evidence>
<dbReference type="EMBL" id="JBJJXI010000025">
    <property type="protein sequence ID" value="KAL3404523.1"/>
    <property type="molecule type" value="Genomic_DNA"/>
</dbReference>
<feature type="transmembrane region" description="Helical" evidence="10">
    <location>
        <begin position="557"/>
        <end position="576"/>
    </location>
</feature>
<sequence length="640" mass="73114">MSPSPQGKEQIVASDVDVAATPAASAEEEASNICPHCLRSPKSCLKNFLPRFAIAQPCSCFVSLADRKHLIDDTMSSNGIGSESIRSNDSSTEHTPPSRDHSRSNGAIPVAAAPRLSRQSSVVLDEECMDNLKKRMSEMRQSTISDLSHKLNCMMDEVMARLSINTMTQAELQLFRSGSPEKVASDDARRRKGQLATKVFLPRNSYLTDLLKINHIKTIYNIFVVMLIVLVTNTAVQDVLEQGETHLGLKTIKAGFGQIDKVLVAWLLMVGSTFATHQGFQLWARKRREIPAANALQRGSIDFLACLTLLVQQAAFIYLPARLCVLERLPPASSLLLMMEQVRMLMKTYAFVRTNVPRMLSSKKDKVDGEDKEAAVVGCPEFSKFLYFFFAPTLIYRDEYPRLATIRWRVALWNLLEICMTIFYVSFIFERFILPPFDKYGRDIFEPKLAVMTTFSFMLPGLVMFLFGFYCVLHSTQNLFAELLRFADRQFYKDWWNSTSFDAYYRLWNIPVHDWLYEYVYKDVYHATRGKKLPATLAVFYISAIVHEYILAFAFGFFYPVMFVSFGIMGVLLVFLTKKHSKVDGNVFIWWSLFTGTGLLFSLYSMEYYARANCPPYQGQLRDLLMPRSWTCRNTTVGYM</sequence>
<feature type="transmembrane region" description="Helical" evidence="10">
    <location>
        <begin position="218"/>
        <end position="236"/>
    </location>
</feature>